<proteinExistence type="predicted"/>
<protein>
    <submittedName>
        <fullName evidence="1">Uncharacterized protein</fullName>
    </submittedName>
</protein>
<dbReference type="AlphaFoldDB" id="A0A0F9E877"/>
<dbReference type="EMBL" id="LAZR01035982">
    <property type="protein sequence ID" value="KKL26051.1"/>
    <property type="molecule type" value="Genomic_DNA"/>
</dbReference>
<name>A0A0F9E877_9ZZZZ</name>
<organism evidence="1">
    <name type="scientific">marine sediment metagenome</name>
    <dbReference type="NCBI Taxonomy" id="412755"/>
    <lineage>
        <taxon>unclassified sequences</taxon>
        <taxon>metagenomes</taxon>
        <taxon>ecological metagenomes</taxon>
    </lineage>
</organism>
<gene>
    <name evidence="1" type="ORF">LCGC14_2399150</name>
</gene>
<comment type="caution">
    <text evidence="1">The sequence shown here is derived from an EMBL/GenBank/DDBJ whole genome shotgun (WGS) entry which is preliminary data.</text>
</comment>
<evidence type="ECO:0000313" key="1">
    <source>
        <dbReference type="EMBL" id="KKL26051.1"/>
    </source>
</evidence>
<accession>A0A0F9E877</accession>
<reference evidence="1" key="1">
    <citation type="journal article" date="2015" name="Nature">
        <title>Complex archaea that bridge the gap between prokaryotes and eukaryotes.</title>
        <authorList>
            <person name="Spang A."/>
            <person name="Saw J.H."/>
            <person name="Jorgensen S.L."/>
            <person name="Zaremba-Niedzwiedzka K."/>
            <person name="Martijn J."/>
            <person name="Lind A.E."/>
            <person name="van Eijk R."/>
            <person name="Schleper C."/>
            <person name="Guy L."/>
            <person name="Ettema T.J."/>
        </authorList>
    </citation>
    <scope>NUCLEOTIDE SEQUENCE</scope>
</reference>
<sequence length="81" mass="9362">MSNGYTVVSGPYEQVTPMGDGWHVVHHTEQQEHPWWAVRHECDDGEIWGMSMRSINTYCTGCRAPIPIELDGFIALMEWQR</sequence>